<dbReference type="SUPFAM" id="SSF47240">
    <property type="entry name" value="Ferritin-like"/>
    <property type="match status" value="1"/>
</dbReference>
<dbReference type="CDD" id="cd07910">
    <property type="entry name" value="MiaE"/>
    <property type="match status" value="1"/>
</dbReference>
<organism evidence="1 2">
    <name type="scientific">Kangiella japonica</name>
    <dbReference type="NCBI Taxonomy" id="647384"/>
    <lineage>
        <taxon>Bacteria</taxon>
        <taxon>Pseudomonadati</taxon>
        <taxon>Pseudomonadota</taxon>
        <taxon>Gammaproteobacteria</taxon>
        <taxon>Kangiellales</taxon>
        <taxon>Kangiellaceae</taxon>
        <taxon>Kangiella</taxon>
    </lineage>
</organism>
<dbReference type="PANTHER" id="PTHR42637:SF1">
    <property type="entry name" value="TRNA 2-(METHYLSULFANYL)-N(6)-ISOPENTENYLADENOSINE(37) HYDROXYLASE"/>
    <property type="match status" value="1"/>
</dbReference>
<dbReference type="InterPro" id="IPR012347">
    <property type="entry name" value="Ferritin-like"/>
</dbReference>
<dbReference type="InterPro" id="IPR009078">
    <property type="entry name" value="Ferritin-like_SF"/>
</dbReference>
<name>A0ABP3CHR0_9GAMM</name>
<accession>A0ABP3CHR0</accession>
<dbReference type="RefSeq" id="WP_343987088.1">
    <property type="nucleotide sequence ID" value="NZ_BAAAFM010000003.1"/>
</dbReference>
<reference evidence="2" key="1">
    <citation type="journal article" date="2019" name="Int. J. Syst. Evol. Microbiol.">
        <title>The Global Catalogue of Microorganisms (GCM) 10K type strain sequencing project: providing services to taxonomists for standard genome sequencing and annotation.</title>
        <authorList>
            <consortium name="The Broad Institute Genomics Platform"/>
            <consortium name="The Broad Institute Genome Sequencing Center for Infectious Disease"/>
            <person name="Wu L."/>
            <person name="Ma J."/>
        </authorList>
    </citation>
    <scope>NUCLEOTIDE SEQUENCE [LARGE SCALE GENOMIC DNA]</scope>
    <source>
        <strain evidence="2">JCM 16211</strain>
    </source>
</reference>
<sequence length="221" mass="25722">MAHNLAEKRAEKSVDITPIQQFLYCETPTAWLEYAVTDLETLLIDHAHCEKKAAATAVKLMFSYPERIELLKKLSQLIREEVLHFEQVLEFIEQQGIKYRGIKPSRYAAGLHQFASKDDPQRLIDSLIIGGIIEARSCERFHALVPYLKDSHPELAKYYRFLLKSESRHFMDYIDLAKQYSKHPIDERLDFFLQKEKGLIETPDPLFRFHSGVPQSNNSLN</sequence>
<keyword evidence="2" id="KW-1185">Reference proteome</keyword>
<proteinExistence type="predicted"/>
<protein>
    <submittedName>
        <fullName evidence="1">tRNA-(Ms[2]io[6]A)-hydroxylase</fullName>
    </submittedName>
</protein>
<comment type="caution">
    <text evidence="1">The sequence shown here is derived from an EMBL/GenBank/DDBJ whole genome shotgun (WGS) entry which is preliminary data.</text>
</comment>
<dbReference type="PANTHER" id="PTHR42637">
    <property type="entry name" value="TRNA-(MS[2]IO[6]A)-HYDROXYLASE"/>
    <property type="match status" value="1"/>
</dbReference>
<dbReference type="InterPro" id="IPR010386">
    <property type="entry name" value="tRNA-Hydrxlase_MiaE"/>
</dbReference>
<dbReference type="Proteomes" id="UP001501221">
    <property type="component" value="Unassembled WGS sequence"/>
</dbReference>
<dbReference type="PIRSF" id="PIRSF020736">
    <property type="entry name" value="MiaE"/>
    <property type="match status" value="1"/>
</dbReference>
<gene>
    <name evidence="1" type="ORF">GCM10009123_08590</name>
</gene>
<evidence type="ECO:0000313" key="1">
    <source>
        <dbReference type="EMBL" id="GAA0203556.1"/>
    </source>
</evidence>
<evidence type="ECO:0000313" key="2">
    <source>
        <dbReference type="Proteomes" id="UP001501221"/>
    </source>
</evidence>
<dbReference type="Pfam" id="PF06175">
    <property type="entry name" value="MiaE"/>
    <property type="match status" value="1"/>
</dbReference>
<dbReference type="Gene3D" id="1.20.1260.10">
    <property type="match status" value="1"/>
</dbReference>
<dbReference type="EMBL" id="BAAAFM010000003">
    <property type="protein sequence ID" value="GAA0203556.1"/>
    <property type="molecule type" value="Genomic_DNA"/>
</dbReference>